<proteinExistence type="predicted"/>
<dbReference type="AlphaFoldDB" id="A0A6A5WMT1"/>
<protein>
    <submittedName>
        <fullName evidence="1">Uncharacterized protein</fullName>
    </submittedName>
</protein>
<sequence>MNPNFKMDVFSASFPKSTHRAIYILLDGIHLPTPVTKYHVIYLDNNQQHQQAFSFSTLPNDNVEHGFTDDQRLPTFISHCLNAPVVGNGATWAQDTIQSAGDAITIV</sequence>
<evidence type="ECO:0000313" key="2">
    <source>
        <dbReference type="Proteomes" id="UP000799779"/>
    </source>
</evidence>
<dbReference type="EMBL" id="ML977579">
    <property type="protein sequence ID" value="KAF2002194.1"/>
    <property type="molecule type" value="Genomic_DNA"/>
</dbReference>
<reference evidence="1" key="1">
    <citation type="journal article" date="2020" name="Stud. Mycol.">
        <title>101 Dothideomycetes genomes: a test case for predicting lifestyles and emergence of pathogens.</title>
        <authorList>
            <person name="Haridas S."/>
            <person name="Albert R."/>
            <person name="Binder M."/>
            <person name="Bloem J."/>
            <person name="Labutti K."/>
            <person name="Salamov A."/>
            <person name="Andreopoulos B."/>
            <person name="Baker S."/>
            <person name="Barry K."/>
            <person name="Bills G."/>
            <person name="Bluhm B."/>
            <person name="Cannon C."/>
            <person name="Castanera R."/>
            <person name="Culley D."/>
            <person name="Daum C."/>
            <person name="Ezra D."/>
            <person name="Gonzalez J."/>
            <person name="Henrissat B."/>
            <person name="Kuo A."/>
            <person name="Liang C."/>
            <person name="Lipzen A."/>
            <person name="Lutzoni F."/>
            <person name="Magnuson J."/>
            <person name="Mondo S."/>
            <person name="Nolan M."/>
            <person name="Ohm R."/>
            <person name="Pangilinan J."/>
            <person name="Park H.-J."/>
            <person name="Ramirez L."/>
            <person name="Alfaro M."/>
            <person name="Sun H."/>
            <person name="Tritt A."/>
            <person name="Yoshinaga Y."/>
            <person name="Zwiers L.-H."/>
            <person name="Turgeon B."/>
            <person name="Goodwin S."/>
            <person name="Spatafora J."/>
            <person name="Crous P."/>
            <person name="Grigoriev I."/>
        </authorList>
    </citation>
    <scope>NUCLEOTIDE SEQUENCE</scope>
    <source>
        <strain evidence="1">CBS 123094</strain>
    </source>
</reference>
<accession>A0A6A5WMT1</accession>
<evidence type="ECO:0000313" key="1">
    <source>
        <dbReference type="EMBL" id="KAF2002194.1"/>
    </source>
</evidence>
<gene>
    <name evidence="1" type="ORF">P154DRAFT_574501</name>
</gene>
<name>A0A6A5WMT1_9PLEO</name>
<organism evidence="1 2">
    <name type="scientific">Amniculicola lignicola CBS 123094</name>
    <dbReference type="NCBI Taxonomy" id="1392246"/>
    <lineage>
        <taxon>Eukaryota</taxon>
        <taxon>Fungi</taxon>
        <taxon>Dikarya</taxon>
        <taxon>Ascomycota</taxon>
        <taxon>Pezizomycotina</taxon>
        <taxon>Dothideomycetes</taxon>
        <taxon>Pleosporomycetidae</taxon>
        <taxon>Pleosporales</taxon>
        <taxon>Amniculicolaceae</taxon>
        <taxon>Amniculicola</taxon>
    </lineage>
</organism>
<keyword evidence="2" id="KW-1185">Reference proteome</keyword>
<dbReference type="Proteomes" id="UP000799779">
    <property type="component" value="Unassembled WGS sequence"/>
</dbReference>